<evidence type="ECO:0000313" key="1">
    <source>
        <dbReference type="EMBL" id="KIC72286.1"/>
    </source>
</evidence>
<accession>A0A0C1JP25</accession>
<name>A0A0C1JP25_9BACT</name>
<dbReference type="PATRIC" id="fig|362787.3.peg.892"/>
<dbReference type="AlphaFoldDB" id="A0A0C1JP25"/>
<evidence type="ECO:0000313" key="2">
    <source>
        <dbReference type="Proteomes" id="UP000031465"/>
    </source>
</evidence>
<gene>
    <name evidence="1" type="ORF">DB44_CL00080</name>
</gene>
<reference evidence="1 2" key="1">
    <citation type="journal article" date="2014" name="Mol. Biol. Evol.">
        <title>Massive expansion of Ubiquitination-related gene families within the Chlamydiae.</title>
        <authorList>
            <person name="Domman D."/>
            <person name="Collingro A."/>
            <person name="Lagkouvardos I."/>
            <person name="Gehre L."/>
            <person name="Weinmaier T."/>
            <person name="Rattei T."/>
            <person name="Subtil A."/>
            <person name="Horn M."/>
        </authorList>
    </citation>
    <scope>NUCLEOTIDE SEQUENCE [LARGE SCALE GENOMIC DNA]</scope>
    <source>
        <strain evidence="1 2">EI2</strain>
    </source>
</reference>
<organism evidence="1 2">
    <name type="scientific">Candidatus Protochlamydia amoebophila</name>
    <dbReference type="NCBI Taxonomy" id="362787"/>
    <lineage>
        <taxon>Bacteria</taxon>
        <taxon>Pseudomonadati</taxon>
        <taxon>Chlamydiota</taxon>
        <taxon>Chlamydiia</taxon>
        <taxon>Parachlamydiales</taxon>
        <taxon>Parachlamydiaceae</taxon>
        <taxon>Candidatus Protochlamydia</taxon>
    </lineage>
</organism>
<dbReference type="Proteomes" id="UP000031465">
    <property type="component" value="Unassembled WGS sequence"/>
</dbReference>
<comment type="caution">
    <text evidence="1">The sequence shown here is derived from an EMBL/GenBank/DDBJ whole genome shotgun (WGS) entry which is preliminary data.</text>
</comment>
<sequence>MKCPDCGCQVIVKNGRRKNDKQNRNCLSLNRQFVELSKNKMISEKTEKKFVKPC</sequence>
<proteinExistence type="predicted"/>
<protein>
    <submittedName>
        <fullName evidence="1">Uncharacterized protein</fullName>
    </submittedName>
</protein>
<dbReference type="EMBL" id="JSAN01000058">
    <property type="protein sequence ID" value="KIC72286.1"/>
    <property type="molecule type" value="Genomic_DNA"/>
</dbReference>